<name>A0A559JAK1_9BACL</name>
<evidence type="ECO:0000313" key="2">
    <source>
        <dbReference type="EMBL" id="TVX96877.1"/>
    </source>
</evidence>
<dbReference type="AlphaFoldDB" id="A0A559JAK1"/>
<dbReference type="RefSeq" id="WP_144705779.1">
    <property type="nucleotide sequence ID" value="NZ_VNJJ01000014.1"/>
</dbReference>
<protein>
    <recommendedName>
        <fullName evidence="4">Methyl-accepting transducer domain-containing protein</fullName>
    </recommendedName>
</protein>
<proteinExistence type="predicted"/>
<keyword evidence="1" id="KW-0175">Coiled coil</keyword>
<keyword evidence="3" id="KW-1185">Reference proteome</keyword>
<comment type="caution">
    <text evidence="2">The sequence shown here is derived from an EMBL/GenBank/DDBJ whole genome shotgun (WGS) entry which is preliminary data.</text>
</comment>
<evidence type="ECO:0000256" key="1">
    <source>
        <dbReference type="SAM" id="Coils"/>
    </source>
</evidence>
<dbReference type="Proteomes" id="UP000316330">
    <property type="component" value="Unassembled WGS sequence"/>
</dbReference>
<dbReference type="SUPFAM" id="SSF58104">
    <property type="entry name" value="Methyl-accepting chemotaxis protein (MCP) signaling domain"/>
    <property type="match status" value="1"/>
</dbReference>
<dbReference type="Gene3D" id="1.10.287.950">
    <property type="entry name" value="Methyl-accepting chemotaxis protein"/>
    <property type="match status" value="1"/>
</dbReference>
<dbReference type="EMBL" id="VNJJ01000014">
    <property type="protein sequence ID" value="TVX96877.1"/>
    <property type="molecule type" value="Genomic_DNA"/>
</dbReference>
<evidence type="ECO:0008006" key="4">
    <source>
        <dbReference type="Google" id="ProtNLM"/>
    </source>
</evidence>
<sequence length="110" mass="12037">MTIEAERLIEETGAAVKQIEDLIQQSNAYADEVILSIGEVKQLVERGQLQSDQTRETFDGILRTLENSMDEIQRVEKELDALVKAIGEVGATTSTVAVSAAKTNIVSPNY</sequence>
<evidence type="ECO:0000313" key="3">
    <source>
        <dbReference type="Proteomes" id="UP000316330"/>
    </source>
</evidence>
<accession>A0A559JAK1</accession>
<organism evidence="2 3">
    <name type="scientific">Cohnella terricola</name>
    <dbReference type="NCBI Taxonomy" id="1289167"/>
    <lineage>
        <taxon>Bacteria</taxon>
        <taxon>Bacillati</taxon>
        <taxon>Bacillota</taxon>
        <taxon>Bacilli</taxon>
        <taxon>Bacillales</taxon>
        <taxon>Paenibacillaceae</taxon>
        <taxon>Cohnella</taxon>
    </lineage>
</organism>
<feature type="coiled-coil region" evidence="1">
    <location>
        <begin position="58"/>
        <end position="85"/>
    </location>
</feature>
<gene>
    <name evidence="2" type="ORF">FPZ45_19980</name>
</gene>
<reference evidence="2 3" key="1">
    <citation type="submission" date="2019-07" db="EMBL/GenBank/DDBJ databases">
        <authorList>
            <person name="Kim J."/>
        </authorList>
    </citation>
    <scope>NUCLEOTIDE SEQUENCE [LARGE SCALE GENOMIC DNA]</scope>
    <source>
        <strain evidence="2 3">G13</strain>
    </source>
</reference>